<dbReference type="CDD" id="cd17536">
    <property type="entry name" value="REC_YesN-like"/>
    <property type="match status" value="1"/>
</dbReference>
<evidence type="ECO:0000256" key="9">
    <source>
        <dbReference type="ARBA" id="ARBA00024867"/>
    </source>
</evidence>
<feature type="domain" description="Response regulatory" evidence="12">
    <location>
        <begin position="3"/>
        <end position="121"/>
    </location>
</feature>
<keyword evidence="7" id="KW-0238">DNA-binding</keyword>
<dbReference type="SMART" id="SM00448">
    <property type="entry name" value="REC"/>
    <property type="match status" value="1"/>
</dbReference>
<keyword evidence="8" id="KW-0804">Transcription</keyword>
<evidence type="ECO:0000256" key="6">
    <source>
        <dbReference type="ARBA" id="ARBA00023015"/>
    </source>
</evidence>
<dbReference type="InterPro" id="IPR018060">
    <property type="entry name" value="HTH_AraC"/>
</dbReference>
<dbReference type="Gene3D" id="3.40.50.2300">
    <property type="match status" value="1"/>
</dbReference>
<dbReference type="PROSITE" id="PS01124">
    <property type="entry name" value="HTH_ARAC_FAMILY_2"/>
    <property type="match status" value="1"/>
</dbReference>
<dbReference type="PANTHER" id="PTHR42713:SF3">
    <property type="entry name" value="TRANSCRIPTIONAL REGULATORY PROTEIN HPTR"/>
    <property type="match status" value="1"/>
</dbReference>
<dbReference type="GO" id="GO:0003700">
    <property type="term" value="F:DNA-binding transcription factor activity"/>
    <property type="evidence" value="ECO:0007669"/>
    <property type="project" value="InterPro"/>
</dbReference>
<gene>
    <name evidence="13" type="ORF">H9757_04895</name>
</gene>
<dbReference type="InterPro" id="IPR001789">
    <property type="entry name" value="Sig_transdc_resp-reg_receiver"/>
</dbReference>
<feature type="domain" description="HTH araC/xylS-type" evidence="11">
    <location>
        <begin position="415"/>
        <end position="513"/>
    </location>
</feature>
<protein>
    <recommendedName>
        <fullName evidence="2">Stage 0 sporulation protein A homolog</fullName>
    </recommendedName>
</protein>
<evidence type="ECO:0000256" key="2">
    <source>
        <dbReference type="ARBA" id="ARBA00018672"/>
    </source>
</evidence>
<comment type="function">
    <text evidence="9">May play the central regulatory role in sporulation. It may be an element of the effector pathway responsible for the activation of sporulation genes in response to nutritional stress. Spo0A may act in concert with spo0H (a sigma factor) to control the expression of some genes that are critical to the sporulation process.</text>
</comment>
<sequence>MYKVLIADDEKIIRIALKSMISWEDLGFSADYAAEDGLSALQIVKEHYPDLVIIDIMMPGMNGIEFVKQARQDGYTGEIVILSNHQNFNYAVEALRNRVSDYILKTDITPQSLTQCLLKVKKKLDASAPAMEQAPEAVPKADADRDIALLQDALNTGSAAEDIPLSESYAFLNVFTKKSLTEDTAGNNMAANALKNLTSEHLRGYGFPILELSDDSLLILLPRKDVNSLTSGPEFTQRLQKLVHLYLNTDCGFILSGLFSSCSQFLHMVSLLPEAGQLILYHGFGAIIDENEYTGFIDKPLNPAPLIQKLRQYIDQDDFAGCRTALKRLTAQLASRKYHPLQTVLLLKKTFEFFLLYETIRLSCDPEKTAETRREFLHCCTLKEYLDCFGRLFDLLALSPLTLKISDSSCRREVLLICDYIEKNIDHRITLSMLSENVNMSENYISRLFKAETGNNIVNYINQLKMNHARPLLEDKNLSVRDVALALGFDEPSYFNKLFFRFFGLSPTGYRKAVTEILNAE</sequence>
<dbReference type="EMBL" id="DWWK01000068">
    <property type="protein sequence ID" value="HJC38384.1"/>
    <property type="molecule type" value="Genomic_DNA"/>
</dbReference>
<dbReference type="SUPFAM" id="SSF46689">
    <property type="entry name" value="Homeodomain-like"/>
    <property type="match status" value="2"/>
</dbReference>
<dbReference type="AlphaFoldDB" id="A0A9D2SXV5"/>
<evidence type="ECO:0000256" key="1">
    <source>
        <dbReference type="ARBA" id="ARBA00004496"/>
    </source>
</evidence>
<dbReference type="Pfam" id="PF12833">
    <property type="entry name" value="HTH_18"/>
    <property type="match status" value="1"/>
</dbReference>
<organism evidence="13 14">
    <name type="scientific">Candidatus Mediterraneibacter faecigallinarum</name>
    <dbReference type="NCBI Taxonomy" id="2838669"/>
    <lineage>
        <taxon>Bacteria</taxon>
        <taxon>Bacillati</taxon>
        <taxon>Bacillota</taxon>
        <taxon>Clostridia</taxon>
        <taxon>Lachnospirales</taxon>
        <taxon>Lachnospiraceae</taxon>
        <taxon>Mediterraneibacter</taxon>
    </lineage>
</organism>
<evidence type="ECO:0000259" key="11">
    <source>
        <dbReference type="PROSITE" id="PS01124"/>
    </source>
</evidence>
<reference evidence="13" key="2">
    <citation type="submission" date="2021-04" db="EMBL/GenBank/DDBJ databases">
        <authorList>
            <person name="Gilroy R."/>
        </authorList>
    </citation>
    <scope>NUCLEOTIDE SEQUENCE</scope>
    <source>
        <strain evidence="13">ChiGjej1B1-1692</strain>
    </source>
</reference>
<evidence type="ECO:0000259" key="12">
    <source>
        <dbReference type="PROSITE" id="PS50110"/>
    </source>
</evidence>
<dbReference type="PRINTS" id="PR00032">
    <property type="entry name" value="HTHARAC"/>
</dbReference>
<dbReference type="Pfam" id="PF00072">
    <property type="entry name" value="Response_reg"/>
    <property type="match status" value="1"/>
</dbReference>
<evidence type="ECO:0000256" key="10">
    <source>
        <dbReference type="PROSITE-ProRule" id="PRU00169"/>
    </source>
</evidence>
<accession>A0A9D2SXV5</accession>
<dbReference type="GO" id="GO:0005737">
    <property type="term" value="C:cytoplasm"/>
    <property type="evidence" value="ECO:0007669"/>
    <property type="project" value="UniProtKB-SubCell"/>
</dbReference>
<dbReference type="GO" id="GO:0000160">
    <property type="term" value="P:phosphorelay signal transduction system"/>
    <property type="evidence" value="ECO:0007669"/>
    <property type="project" value="UniProtKB-KW"/>
</dbReference>
<dbReference type="GO" id="GO:0043565">
    <property type="term" value="F:sequence-specific DNA binding"/>
    <property type="evidence" value="ECO:0007669"/>
    <property type="project" value="InterPro"/>
</dbReference>
<keyword evidence="3" id="KW-0963">Cytoplasm</keyword>
<comment type="caution">
    <text evidence="13">The sequence shown here is derived from an EMBL/GenBank/DDBJ whole genome shotgun (WGS) entry which is preliminary data.</text>
</comment>
<proteinExistence type="predicted"/>
<evidence type="ECO:0000256" key="3">
    <source>
        <dbReference type="ARBA" id="ARBA00022490"/>
    </source>
</evidence>
<evidence type="ECO:0000256" key="8">
    <source>
        <dbReference type="ARBA" id="ARBA00023163"/>
    </source>
</evidence>
<comment type="subcellular location">
    <subcellularLocation>
        <location evidence="1">Cytoplasm</location>
    </subcellularLocation>
</comment>
<evidence type="ECO:0000313" key="13">
    <source>
        <dbReference type="EMBL" id="HJC38384.1"/>
    </source>
</evidence>
<dbReference type="InterPro" id="IPR051552">
    <property type="entry name" value="HptR"/>
</dbReference>
<keyword evidence="5" id="KW-0902">Two-component regulatory system</keyword>
<dbReference type="Proteomes" id="UP000823894">
    <property type="component" value="Unassembled WGS sequence"/>
</dbReference>
<dbReference type="InterPro" id="IPR009057">
    <property type="entry name" value="Homeodomain-like_sf"/>
</dbReference>
<evidence type="ECO:0000256" key="5">
    <source>
        <dbReference type="ARBA" id="ARBA00023012"/>
    </source>
</evidence>
<keyword evidence="6" id="KW-0805">Transcription regulation</keyword>
<dbReference type="InterPro" id="IPR011006">
    <property type="entry name" value="CheY-like_superfamily"/>
</dbReference>
<dbReference type="Gene3D" id="1.10.10.60">
    <property type="entry name" value="Homeodomain-like"/>
    <property type="match status" value="2"/>
</dbReference>
<dbReference type="PROSITE" id="PS50110">
    <property type="entry name" value="RESPONSE_REGULATORY"/>
    <property type="match status" value="1"/>
</dbReference>
<dbReference type="SUPFAM" id="SSF52172">
    <property type="entry name" value="CheY-like"/>
    <property type="match status" value="1"/>
</dbReference>
<evidence type="ECO:0000256" key="7">
    <source>
        <dbReference type="ARBA" id="ARBA00023125"/>
    </source>
</evidence>
<dbReference type="SMART" id="SM00342">
    <property type="entry name" value="HTH_ARAC"/>
    <property type="match status" value="1"/>
</dbReference>
<name>A0A9D2SXV5_9FIRM</name>
<feature type="modified residue" description="4-aspartylphosphate" evidence="10">
    <location>
        <position position="55"/>
    </location>
</feature>
<evidence type="ECO:0000256" key="4">
    <source>
        <dbReference type="ARBA" id="ARBA00022553"/>
    </source>
</evidence>
<reference evidence="13" key="1">
    <citation type="journal article" date="2021" name="PeerJ">
        <title>Extensive microbial diversity within the chicken gut microbiome revealed by metagenomics and culture.</title>
        <authorList>
            <person name="Gilroy R."/>
            <person name="Ravi A."/>
            <person name="Getino M."/>
            <person name="Pursley I."/>
            <person name="Horton D.L."/>
            <person name="Alikhan N.F."/>
            <person name="Baker D."/>
            <person name="Gharbi K."/>
            <person name="Hall N."/>
            <person name="Watson M."/>
            <person name="Adriaenssens E.M."/>
            <person name="Foster-Nyarko E."/>
            <person name="Jarju S."/>
            <person name="Secka A."/>
            <person name="Antonio M."/>
            <person name="Oren A."/>
            <person name="Chaudhuri R.R."/>
            <person name="La Ragione R."/>
            <person name="Hildebrand F."/>
            <person name="Pallen M.J."/>
        </authorList>
    </citation>
    <scope>NUCLEOTIDE SEQUENCE</scope>
    <source>
        <strain evidence="13">ChiGjej1B1-1692</strain>
    </source>
</reference>
<dbReference type="PANTHER" id="PTHR42713">
    <property type="entry name" value="HISTIDINE KINASE-RELATED"/>
    <property type="match status" value="1"/>
</dbReference>
<evidence type="ECO:0000313" key="14">
    <source>
        <dbReference type="Proteomes" id="UP000823894"/>
    </source>
</evidence>
<keyword evidence="4 10" id="KW-0597">Phosphoprotein</keyword>
<dbReference type="InterPro" id="IPR020449">
    <property type="entry name" value="Tscrpt_reg_AraC-type_HTH"/>
</dbReference>